<dbReference type="PANTHER" id="PTHR43248">
    <property type="entry name" value="2-SUCCINYL-6-HYDROXY-2,4-CYCLOHEXADIENE-1-CARBOXYLATE SYNTHASE"/>
    <property type="match status" value="1"/>
</dbReference>
<dbReference type="OrthoDB" id="425534at2759"/>
<feature type="region of interest" description="Disordered" evidence="3">
    <location>
        <begin position="13"/>
        <end position="67"/>
    </location>
</feature>
<evidence type="ECO:0000256" key="3">
    <source>
        <dbReference type="SAM" id="MobiDB-lite"/>
    </source>
</evidence>
<dbReference type="Pfam" id="PF08386">
    <property type="entry name" value="Abhydrolase_4"/>
    <property type="match status" value="1"/>
</dbReference>
<dbReference type="InterPro" id="IPR051601">
    <property type="entry name" value="Serine_prot/Carboxylest_S33"/>
</dbReference>
<keyword evidence="7" id="KW-1185">Reference proteome</keyword>
<evidence type="ECO:0000256" key="2">
    <source>
        <dbReference type="ARBA" id="ARBA00022801"/>
    </source>
</evidence>
<reference evidence="6 7" key="1">
    <citation type="journal article" date="2015" name="BMC Genomics">
        <title>Gene expression during zombie ant biting behavior reflects the complexity underlying fungal parasitic behavioral manipulation.</title>
        <authorList>
            <person name="de Bekker C."/>
            <person name="Ohm R.A."/>
            <person name="Loreto R.G."/>
            <person name="Sebastian A."/>
            <person name="Albert I."/>
            <person name="Merrow M."/>
            <person name="Brachmann A."/>
            <person name="Hughes D.P."/>
        </authorList>
    </citation>
    <scope>NUCLEOTIDE SEQUENCE [LARGE SCALE GENOMIC DNA]</scope>
    <source>
        <strain evidence="6 7">SC16a</strain>
    </source>
</reference>
<evidence type="ECO:0000259" key="5">
    <source>
        <dbReference type="Pfam" id="PF08386"/>
    </source>
</evidence>
<evidence type="ECO:0000313" key="7">
    <source>
        <dbReference type="Proteomes" id="UP000037136"/>
    </source>
</evidence>
<dbReference type="InterPro" id="IPR029058">
    <property type="entry name" value="AB_hydrolase_fold"/>
</dbReference>
<dbReference type="EMBL" id="LAZP02000109">
    <property type="protein sequence ID" value="PFH60755.1"/>
    <property type="molecule type" value="Genomic_DNA"/>
</dbReference>
<reference evidence="6 7" key="2">
    <citation type="journal article" date="2017" name="Sci. Rep.">
        <title>Ant-infecting Ophiocordyceps genomes reveal a high diversity of potential behavioral manipulation genes and a possible major role for enterotoxins.</title>
        <authorList>
            <person name="de Bekker C."/>
            <person name="Ohm R.A."/>
            <person name="Evans H.C."/>
            <person name="Brachmann A."/>
            <person name="Hughes D.P."/>
        </authorList>
    </citation>
    <scope>NUCLEOTIDE SEQUENCE [LARGE SCALE GENOMIC DNA]</scope>
    <source>
        <strain evidence="6 7">SC16a</strain>
    </source>
</reference>
<dbReference type="InterPro" id="IPR000073">
    <property type="entry name" value="AB_hydrolase_1"/>
</dbReference>
<keyword evidence="2" id="KW-0378">Hydrolase</keyword>
<evidence type="ECO:0000313" key="6">
    <source>
        <dbReference type="EMBL" id="PFH60755.1"/>
    </source>
</evidence>
<dbReference type="PANTHER" id="PTHR43248:SF30">
    <property type="entry name" value="AB HYDROLASE-1 DOMAIN-CONTAINING PROTEIN"/>
    <property type="match status" value="1"/>
</dbReference>
<protein>
    <recommendedName>
        <fullName evidence="8">AB hydrolase-1 domain-containing protein</fullName>
    </recommendedName>
</protein>
<feature type="domain" description="Peptidase S33 tripeptidyl aminopeptidase-like C-terminal" evidence="5">
    <location>
        <begin position="480"/>
        <end position="569"/>
    </location>
</feature>
<dbReference type="Pfam" id="PF00561">
    <property type="entry name" value="Abhydrolase_1"/>
    <property type="match status" value="1"/>
</dbReference>
<feature type="domain" description="AB hydrolase-1" evidence="4">
    <location>
        <begin position="154"/>
        <end position="344"/>
    </location>
</feature>
<comment type="similarity">
    <text evidence="1">Belongs to the peptidase S33 family.</text>
</comment>
<organism evidence="6 7">
    <name type="scientific">Ophiocordyceps unilateralis</name>
    <name type="common">Zombie-ant fungus</name>
    <name type="synonym">Torrubia unilateralis</name>
    <dbReference type="NCBI Taxonomy" id="268505"/>
    <lineage>
        <taxon>Eukaryota</taxon>
        <taxon>Fungi</taxon>
        <taxon>Dikarya</taxon>
        <taxon>Ascomycota</taxon>
        <taxon>Pezizomycotina</taxon>
        <taxon>Sordariomycetes</taxon>
        <taxon>Hypocreomycetidae</taxon>
        <taxon>Hypocreales</taxon>
        <taxon>Ophiocordycipitaceae</taxon>
        <taxon>Ophiocordyceps</taxon>
    </lineage>
</organism>
<accession>A0A2A9PGY4</accession>
<dbReference type="AlphaFoldDB" id="A0A2A9PGY4"/>
<dbReference type="Gene3D" id="3.40.50.1820">
    <property type="entry name" value="alpha/beta hydrolase"/>
    <property type="match status" value="1"/>
</dbReference>
<evidence type="ECO:0008006" key="8">
    <source>
        <dbReference type="Google" id="ProtNLM"/>
    </source>
</evidence>
<evidence type="ECO:0000259" key="4">
    <source>
        <dbReference type="Pfam" id="PF00561"/>
    </source>
</evidence>
<gene>
    <name evidence="6" type="ORF">XA68_10369</name>
</gene>
<comment type="caution">
    <text evidence="6">The sequence shown here is derived from an EMBL/GenBank/DDBJ whole genome shotgun (WGS) entry which is preliminary data.</text>
</comment>
<dbReference type="InterPro" id="IPR013595">
    <property type="entry name" value="Pept_S33_TAP-like_C"/>
</dbReference>
<dbReference type="SUPFAM" id="SSF53474">
    <property type="entry name" value="alpha/beta-Hydrolases"/>
    <property type="match status" value="1"/>
</dbReference>
<dbReference type="STRING" id="268505.A0A2A9PGY4"/>
<name>A0A2A9PGY4_OPHUN</name>
<dbReference type="Proteomes" id="UP000037136">
    <property type="component" value="Unassembled WGS sequence"/>
</dbReference>
<dbReference type="GO" id="GO:0016787">
    <property type="term" value="F:hydrolase activity"/>
    <property type="evidence" value="ECO:0007669"/>
    <property type="project" value="UniProtKB-KW"/>
</dbReference>
<evidence type="ECO:0000256" key="1">
    <source>
        <dbReference type="ARBA" id="ARBA00010088"/>
    </source>
</evidence>
<sequence>MYEHRQKLLCTYPSCREGSTSPSSHKPPRPPTQGTGRALSMHSPEKLPFPDGASSAAVPRGPTRGRPAAGTWSMRCILTLTIIAAVKRLSTGVSASDTVSPIEWEACPSRYPSHLDCARLAVPLDHNCRRSNRQRIRLGMVRAKATASKPLGNLVLNPGGPGSSIVEIFVKGRQDEVVGPELLHHYNVIAPDPRGVGISSPIQCNASDYNRRVPSYMASQADLEARVAWNRALGESCAAMTGPLLQHVDTVSVAKDLDYIRKALGDEKLNFMGISYGTQLGSQYAELYPDRVGKMVLDGVLDHSQNSIDSLMTEAVSYEDSLKGFFQWCNTTTDCAFHGQDLSSIFDKLVDGANEKSIPAPGCLSPGDAIKTGGVACASEVTGYELIANAQDDISQSSLWISLSKSLREAREGNATRLSSRLATDDTSFGFAPFSHTAISCLDWKDQAQPGAGKSLMARLMAARVLTPHTRGLSETLDIQTSCIGWPAPARNPPRRLSRERLARAPPILLVSAFHDPSTSVTWALGLREQMPTAVNIFRDGFGHTSYWDYGDTQKAIDSFFINGDMPADLAVFKT</sequence>
<proteinExistence type="inferred from homology"/>